<organism evidence="2">
    <name type="scientific">marine sediment metagenome</name>
    <dbReference type="NCBI Taxonomy" id="412755"/>
    <lineage>
        <taxon>unclassified sequences</taxon>
        <taxon>metagenomes</taxon>
        <taxon>ecological metagenomes</taxon>
    </lineage>
</organism>
<keyword evidence="1" id="KW-0472">Membrane</keyword>
<comment type="caution">
    <text evidence="2">The sequence shown here is derived from an EMBL/GenBank/DDBJ whole genome shotgun (WGS) entry which is preliminary data.</text>
</comment>
<dbReference type="EMBL" id="LAZR01018908">
    <property type="protein sequence ID" value="KKL94500.1"/>
    <property type="molecule type" value="Genomic_DNA"/>
</dbReference>
<proteinExistence type="predicted"/>
<dbReference type="AlphaFoldDB" id="A0A0F9IL44"/>
<feature type="transmembrane region" description="Helical" evidence="1">
    <location>
        <begin position="12"/>
        <end position="31"/>
    </location>
</feature>
<feature type="transmembrane region" description="Helical" evidence="1">
    <location>
        <begin position="37"/>
        <end position="55"/>
    </location>
</feature>
<sequence length="76" mass="8638">MERKRIFSKLLGIAITTVVLILFLTVSAYYFPEMMKAWIYFPLVGLIITLSIVLGTRGIDALNRSEERTDQNDSSP</sequence>
<protein>
    <submittedName>
        <fullName evidence="2">Uncharacterized protein</fullName>
    </submittedName>
</protein>
<keyword evidence="1" id="KW-1133">Transmembrane helix</keyword>
<name>A0A0F9IL44_9ZZZZ</name>
<reference evidence="2" key="1">
    <citation type="journal article" date="2015" name="Nature">
        <title>Complex archaea that bridge the gap between prokaryotes and eukaryotes.</title>
        <authorList>
            <person name="Spang A."/>
            <person name="Saw J.H."/>
            <person name="Jorgensen S.L."/>
            <person name="Zaremba-Niedzwiedzka K."/>
            <person name="Martijn J."/>
            <person name="Lind A.E."/>
            <person name="van Eijk R."/>
            <person name="Schleper C."/>
            <person name="Guy L."/>
            <person name="Ettema T.J."/>
        </authorList>
    </citation>
    <scope>NUCLEOTIDE SEQUENCE</scope>
</reference>
<gene>
    <name evidence="2" type="ORF">LCGC14_1864020</name>
</gene>
<accession>A0A0F9IL44</accession>
<evidence type="ECO:0000313" key="2">
    <source>
        <dbReference type="EMBL" id="KKL94500.1"/>
    </source>
</evidence>
<keyword evidence="1" id="KW-0812">Transmembrane</keyword>
<evidence type="ECO:0000256" key="1">
    <source>
        <dbReference type="SAM" id="Phobius"/>
    </source>
</evidence>